<evidence type="ECO:0000259" key="2">
    <source>
        <dbReference type="Pfam" id="PF03781"/>
    </source>
</evidence>
<dbReference type="PANTHER" id="PTHR23150:SF19">
    <property type="entry name" value="FORMYLGLYCINE-GENERATING ENZYME"/>
    <property type="match status" value="1"/>
</dbReference>
<dbReference type="InterPro" id="IPR005532">
    <property type="entry name" value="SUMF_dom"/>
</dbReference>
<dbReference type="EMBL" id="SJZI01000042">
    <property type="protein sequence ID" value="TCJ14266.1"/>
    <property type="molecule type" value="Genomic_DNA"/>
</dbReference>
<dbReference type="SUPFAM" id="SSF56436">
    <property type="entry name" value="C-type lectin-like"/>
    <property type="match status" value="1"/>
</dbReference>
<comment type="caution">
    <text evidence="3">The sequence shown here is derived from an EMBL/GenBank/DDBJ whole genome shotgun (WGS) entry which is preliminary data.</text>
</comment>
<dbReference type="Pfam" id="PF03781">
    <property type="entry name" value="FGE-sulfatase"/>
    <property type="match status" value="1"/>
</dbReference>
<dbReference type="GO" id="GO:0120147">
    <property type="term" value="F:formylglycine-generating oxidase activity"/>
    <property type="evidence" value="ECO:0007669"/>
    <property type="project" value="TreeGrafter"/>
</dbReference>
<dbReference type="InterPro" id="IPR051043">
    <property type="entry name" value="Sulfatase_Mod_Factor_Kinase"/>
</dbReference>
<evidence type="ECO:0000313" key="3">
    <source>
        <dbReference type="EMBL" id="TCJ14266.1"/>
    </source>
</evidence>
<keyword evidence="1" id="KW-0732">Signal</keyword>
<dbReference type="AlphaFoldDB" id="A0A4R1BB87"/>
<feature type="signal peptide" evidence="1">
    <location>
        <begin position="1"/>
        <end position="17"/>
    </location>
</feature>
<accession>A0A4R1BB87</accession>
<evidence type="ECO:0000313" key="4">
    <source>
        <dbReference type="Proteomes" id="UP000295334"/>
    </source>
</evidence>
<dbReference type="OrthoDB" id="9768004at2"/>
<keyword evidence="3" id="KW-0449">Lipoprotein</keyword>
<sequence>MKNQYLALMAAASFAMAGCGAGKKSGGPLPNDGQVHGVAMGTRYTLPKPPGMVYIPQGTFHMGPSDEDPAYAFSARNRSVSISGFWMDATEVTNNMYRQFAYWVRDSIVAKKMGYVKSGTDGNEYVDWAKMKTFKWGDPKVAEQLGQTDIILSPEDRINGKKEIDATKIVYHSETFDYGEATKRENAGKPRSQFIVKKDVRVYPDTLVWIRDFSYSYNEPMAKRYFSHPAFGNYPLVGVSWKQATAFCEWRTHYLNSFLESKKRAQESDFRLPTEAQWEYASRGGRSQSMFPWGNYYLRNKKGCLLANFKPGRGNYPEDGGFYTVRADAYWPNDFGLYNMSGNVAEWTSSIYYEGGYTFQHDMNPDVRFNAKDTDPPKMKRKVIRGGSWKDVGYYLQTSTRTYEYQDSAKSYIGFRSVIDLPAQQGRGRK</sequence>
<feature type="chain" id="PRO_5020750104" evidence="1">
    <location>
        <begin position="18"/>
        <end position="430"/>
    </location>
</feature>
<feature type="domain" description="Sulfatase-modifying factor enzyme-like" evidence="2">
    <location>
        <begin position="50"/>
        <end position="418"/>
    </location>
</feature>
<organism evidence="3 4">
    <name type="scientific">Flaviaesturariibacter flavus</name>
    <dbReference type="NCBI Taxonomy" id="2502780"/>
    <lineage>
        <taxon>Bacteria</taxon>
        <taxon>Pseudomonadati</taxon>
        <taxon>Bacteroidota</taxon>
        <taxon>Chitinophagia</taxon>
        <taxon>Chitinophagales</taxon>
        <taxon>Chitinophagaceae</taxon>
        <taxon>Flaviaestuariibacter</taxon>
    </lineage>
</organism>
<keyword evidence="4" id="KW-1185">Reference proteome</keyword>
<name>A0A4R1BB87_9BACT</name>
<evidence type="ECO:0000256" key="1">
    <source>
        <dbReference type="SAM" id="SignalP"/>
    </source>
</evidence>
<dbReference type="InterPro" id="IPR016187">
    <property type="entry name" value="CTDL_fold"/>
</dbReference>
<gene>
    <name evidence="3" type="ORF">EPD60_09705</name>
</gene>
<dbReference type="Proteomes" id="UP000295334">
    <property type="component" value="Unassembled WGS sequence"/>
</dbReference>
<dbReference type="PROSITE" id="PS51257">
    <property type="entry name" value="PROKAR_LIPOPROTEIN"/>
    <property type="match status" value="1"/>
</dbReference>
<protein>
    <submittedName>
        <fullName evidence="3">Gliding motility-associated lipoprotein</fullName>
    </submittedName>
</protein>
<dbReference type="PANTHER" id="PTHR23150">
    <property type="entry name" value="SULFATASE MODIFYING FACTOR 1, 2"/>
    <property type="match status" value="1"/>
</dbReference>
<dbReference type="InterPro" id="IPR042095">
    <property type="entry name" value="SUMF_sf"/>
</dbReference>
<reference evidence="3 4" key="1">
    <citation type="submission" date="2019-03" db="EMBL/GenBank/DDBJ databases">
        <authorList>
            <person name="Kim M.K.M."/>
        </authorList>
    </citation>
    <scope>NUCLEOTIDE SEQUENCE [LARGE SCALE GENOMIC DNA]</scope>
    <source>
        <strain evidence="3 4">17J68-12</strain>
    </source>
</reference>
<proteinExistence type="predicted"/>
<dbReference type="Gene3D" id="3.90.1580.10">
    <property type="entry name" value="paralog of FGE (formylglycine-generating enzyme)"/>
    <property type="match status" value="2"/>
</dbReference>